<sequence>MKKSMIAISVATLLLSGCTISPKVEPIDTVVAVQSDINAQEAKAILDNSILKIIPILDGRLAPVSIDVSRSNNRDLKGTVINYELTKKYLFSIDVGYYYNEETHSVDREAFNTKRYKGYNDYAPWALMEKLPVLDEFVAEKVTNDYQNYVEDRTKLLSAPYTLSPQVEMLMDKSDKQKFAALFTQENVNTSFLDYYDDNYKGQSLLNDYVMSEVKSLTAKNFSGINVMINQNNVVEFISASFLAKPNGWVLNNKDLQVTALNYKYEISNLTDKFITIDRAASYVNSSVNKDEIDLPLEIPPKSKMTVSHKGKNSHYRVTALKPDQSVDFSLSFEYSIEGKKKTLNGQKTFKPLI</sequence>
<evidence type="ECO:0000313" key="1">
    <source>
        <dbReference type="EMBL" id="UTZ33188.1"/>
    </source>
</evidence>
<name>A0ABY5IFX2_9VIBR</name>
<accession>A0ABY5IFX2</accession>
<evidence type="ECO:0008006" key="3">
    <source>
        <dbReference type="Google" id="ProtNLM"/>
    </source>
</evidence>
<dbReference type="RefSeq" id="WP_255903800.1">
    <property type="nucleotide sequence ID" value="NZ_CP050471.1"/>
</dbReference>
<dbReference type="PROSITE" id="PS51257">
    <property type="entry name" value="PROKAR_LIPOPROTEIN"/>
    <property type="match status" value="1"/>
</dbReference>
<dbReference type="Proteomes" id="UP001059912">
    <property type="component" value="Chromosome 2"/>
</dbReference>
<dbReference type="EMBL" id="CP050471">
    <property type="protein sequence ID" value="UTZ33188.1"/>
    <property type="molecule type" value="Genomic_DNA"/>
</dbReference>
<proteinExistence type="predicted"/>
<keyword evidence="2" id="KW-1185">Reference proteome</keyword>
<reference evidence="1" key="1">
    <citation type="submission" date="2020-03" db="EMBL/GenBank/DDBJ databases">
        <title>Five strains of Vibrio campbellii isolated from Mariana Trench.</title>
        <authorList>
            <person name="Liang J."/>
            <person name="Zhang X.-H."/>
        </authorList>
    </citation>
    <scope>NUCLEOTIDE SEQUENCE</scope>
    <source>
        <strain evidence="1">LJC013</strain>
    </source>
</reference>
<evidence type="ECO:0000313" key="2">
    <source>
        <dbReference type="Proteomes" id="UP001059912"/>
    </source>
</evidence>
<gene>
    <name evidence="1" type="ORF">HB762_17905</name>
</gene>
<organism evidence="1 2">
    <name type="scientific">Vibrio campbellii</name>
    <dbReference type="NCBI Taxonomy" id="680"/>
    <lineage>
        <taxon>Bacteria</taxon>
        <taxon>Pseudomonadati</taxon>
        <taxon>Pseudomonadota</taxon>
        <taxon>Gammaproteobacteria</taxon>
        <taxon>Vibrionales</taxon>
        <taxon>Vibrionaceae</taxon>
        <taxon>Vibrio</taxon>
    </lineage>
</organism>
<protein>
    <recommendedName>
        <fullName evidence="3">Lipoprotein</fullName>
    </recommendedName>
</protein>